<comment type="similarity">
    <text evidence="1">Belongs to the disease resistance NB-LRR family.</text>
</comment>
<dbReference type="Gene3D" id="1.20.5.4130">
    <property type="match status" value="1"/>
</dbReference>
<dbReference type="GO" id="GO:0042742">
    <property type="term" value="P:defense response to bacterium"/>
    <property type="evidence" value="ECO:0007669"/>
    <property type="project" value="UniProtKB-ARBA"/>
</dbReference>
<feature type="domain" description="Disease resistance protein winged helix" evidence="9">
    <location>
        <begin position="419"/>
        <end position="489"/>
    </location>
</feature>
<evidence type="ECO:0000313" key="11">
    <source>
        <dbReference type="EMBL" id="OEL19360.1"/>
    </source>
</evidence>
<evidence type="ECO:0000256" key="2">
    <source>
        <dbReference type="ARBA" id="ARBA00022614"/>
    </source>
</evidence>
<keyword evidence="6" id="KW-0175">Coiled coil</keyword>
<dbReference type="Pfam" id="PF18052">
    <property type="entry name" value="Rx_N"/>
    <property type="match status" value="1"/>
</dbReference>
<dbReference type="OrthoDB" id="683524at2759"/>
<dbReference type="Proteomes" id="UP000095767">
    <property type="component" value="Unassembled WGS sequence"/>
</dbReference>
<evidence type="ECO:0000256" key="6">
    <source>
        <dbReference type="ARBA" id="ARBA00023054"/>
    </source>
</evidence>
<proteinExistence type="inferred from homology"/>
<dbReference type="SUPFAM" id="SSF52047">
    <property type="entry name" value="RNI-like"/>
    <property type="match status" value="1"/>
</dbReference>
<dbReference type="Gene3D" id="3.40.50.300">
    <property type="entry name" value="P-loop containing nucleotide triphosphate hydrolases"/>
    <property type="match status" value="1"/>
</dbReference>
<dbReference type="Gene3D" id="1.10.10.10">
    <property type="entry name" value="Winged helix-like DNA-binding domain superfamily/Winged helix DNA-binding domain"/>
    <property type="match status" value="1"/>
</dbReference>
<comment type="caution">
    <text evidence="11">The sequence shown here is derived from an EMBL/GenBank/DDBJ whole genome shotgun (WGS) entry which is preliminary data.</text>
</comment>
<dbReference type="SUPFAM" id="SSF52540">
    <property type="entry name" value="P-loop containing nucleoside triphosphate hydrolases"/>
    <property type="match status" value="1"/>
</dbReference>
<evidence type="ECO:0000313" key="12">
    <source>
        <dbReference type="Proteomes" id="UP000095767"/>
    </source>
</evidence>
<evidence type="ECO:0000259" key="7">
    <source>
        <dbReference type="Pfam" id="PF00931"/>
    </source>
</evidence>
<dbReference type="Pfam" id="PF23559">
    <property type="entry name" value="WHD_DRP"/>
    <property type="match status" value="1"/>
</dbReference>
<evidence type="ECO:0000259" key="9">
    <source>
        <dbReference type="Pfam" id="PF23559"/>
    </source>
</evidence>
<dbReference type="GO" id="GO:0009626">
    <property type="term" value="P:plant-type hypersensitive response"/>
    <property type="evidence" value="ECO:0007669"/>
    <property type="project" value="UniProtKB-ARBA"/>
</dbReference>
<keyword evidence="4" id="KW-0547">Nucleotide-binding</keyword>
<feature type="domain" description="Disease resistance N-terminal" evidence="8">
    <location>
        <begin position="12"/>
        <end position="92"/>
    </location>
</feature>
<dbReference type="Gene3D" id="1.10.8.430">
    <property type="entry name" value="Helical domain of apoptotic protease-activating factors"/>
    <property type="match status" value="1"/>
</dbReference>
<dbReference type="InterPro" id="IPR042197">
    <property type="entry name" value="Apaf_helical"/>
</dbReference>
<dbReference type="EMBL" id="LWDX02053864">
    <property type="protein sequence ID" value="OEL19360.1"/>
    <property type="molecule type" value="Genomic_DNA"/>
</dbReference>
<evidence type="ECO:0000259" key="8">
    <source>
        <dbReference type="Pfam" id="PF18052"/>
    </source>
</evidence>
<dbReference type="InterPro" id="IPR036388">
    <property type="entry name" value="WH-like_DNA-bd_sf"/>
</dbReference>
<dbReference type="GO" id="GO:0002758">
    <property type="term" value="P:innate immune response-activating signaling pathway"/>
    <property type="evidence" value="ECO:0007669"/>
    <property type="project" value="UniProtKB-ARBA"/>
</dbReference>
<reference evidence="11 12" key="1">
    <citation type="submission" date="2016-09" db="EMBL/GenBank/DDBJ databases">
        <title>The draft genome of Dichanthelium oligosanthes: A C3 panicoid grass species.</title>
        <authorList>
            <person name="Studer A.J."/>
            <person name="Schnable J.C."/>
            <person name="Brutnell T.P."/>
        </authorList>
    </citation>
    <scope>NUCLEOTIDE SEQUENCE [LARGE SCALE GENOMIC DNA]</scope>
    <source>
        <strain evidence="12">cv. Kellogg 1175</strain>
        <tissue evidence="11">Leaf</tissue>
    </source>
</reference>
<dbReference type="Pfam" id="PF00931">
    <property type="entry name" value="NB-ARC"/>
    <property type="match status" value="1"/>
</dbReference>
<keyword evidence="12" id="KW-1185">Reference proteome</keyword>
<dbReference type="STRING" id="888268.A0A1E5V2I3"/>
<evidence type="ECO:0000256" key="4">
    <source>
        <dbReference type="ARBA" id="ARBA00022741"/>
    </source>
</evidence>
<sequence length="911" mass="103585">MEVPMFSSSLGAMGSLLVKLRSLLIPHGDQLPEPLRPQKDRFELLKQDLEEMNTLLMDLSRVAAPNIMAKLWMNEVRDLSYDIEDYIDKMMHPYSNTGKEMAFDEVGELSTLVKQASDARKRYHRYNLEHSASNPMSMIAYGQGRRPTLNGDATDLVGIGGSTTKVINLLSDDAEQRMKVVSILGPVGVGKTTLAKEVYRQMGGQFDCRAFVRASKMPDTRRLLCGIISQVQRQERPHHGLCVQGLIDRLRKHLQQKSYIIVIDGLWETMSWDIVYSAFPEDAPCSRILITTDLEEVALECCDFESDAIFKMEPLKGNYPTELFFNRVFGAKHERSEQLNENSEEIIRACGGLPLATISIASILANQPDNSELWHHVKECLSSRLRNNLSWEAMLREIVGLSYHSLSHHLKTCLLYLSMYPEGFTFLKADLVKKWSAEGFLLAEEEEHSNEIAERYIDELVCRGLVQPNDINISDGMIFYTVHSTVFEVIRNISIEENFTTVIDYSNTITKLSARVRRLSLRFSNAKYATKPEGIIVYPVRSLIFYGIAECLPWIAKFEVLRVLILEFWGHPGVLDLRAIDRLFQLRYVKITTDIWVILPASMHGLLLLETLEMDARIDTVPSDIVHLPSLLHLHLNGEVYLPDGIAHMRSLRTLQSFDLSNNSEDNVRGLGEMTNLHDLRLTCSTTQSEPLKKKLIALVSSLAKHGKLKSLVLDPRASCTSIYLDCSRSMSPLPIFLQRLEFLPPICFFPRLPEWIGRLRRLCILKIVVRELASNDVDSIAGLQELTILSLYVRQPSAERIIFNRSAFSVLKYFKFSCGVLRLAFQTEAMPNLQRLKLEFNAQSGEQHDDMLSGIQHLLNLQDITGRIRAAPGASKLDRMAVESVLKNAISKHSRSLSINIRWTNWMEEE</sequence>
<gene>
    <name evidence="11" type="ORF">BAE44_0019621</name>
</gene>
<protein>
    <submittedName>
        <fullName evidence="11">Disease resistance protein RPM1</fullName>
    </submittedName>
</protein>
<name>A0A1E5V2I3_9POAL</name>
<feature type="domain" description="Disease resistance R13L4/SHOC-2-like LRR" evidence="10">
    <location>
        <begin position="540"/>
        <end position="896"/>
    </location>
</feature>
<dbReference type="InterPro" id="IPR002182">
    <property type="entry name" value="NB-ARC"/>
</dbReference>
<dbReference type="InterPro" id="IPR044974">
    <property type="entry name" value="Disease_R_plants"/>
</dbReference>
<dbReference type="GO" id="GO:0043531">
    <property type="term" value="F:ADP binding"/>
    <property type="evidence" value="ECO:0007669"/>
    <property type="project" value="InterPro"/>
</dbReference>
<dbReference type="PANTHER" id="PTHR23155:SF1198">
    <property type="entry name" value="DISEASE RESISTANCE PROTEIN RGA5"/>
    <property type="match status" value="1"/>
</dbReference>
<dbReference type="InterPro" id="IPR058922">
    <property type="entry name" value="WHD_DRP"/>
</dbReference>
<keyword evidence="5" id="KW-0611">Plant defense</keyword>
<organism evidence="11 12">
    <name type="scientific">Dichanthelium oligosanthes</name>
    <dbReference type="NCBI Taxonomy" id="888268"/>
    <lineage>
        <taxon>Eukaryota</taxon>
        <taxon>Viridiplantae</taxon>
        <taxon>Streptophyta</taxon>
        <taxon>Embryophyta</taxon>
        <taxon>Tracheophyta</taxon>
        <taxon>Spermatophyta</taxon>
        <taxon>Magnoliopsida</taxon>
        <taxon>Liliopsida</taxon>
        <taxon>Poales</taxon>
        <taxon>Poaceae</taxon>
        <taxon>PACMAD clade</taxon>
        <taxon>Panicoideae</taxon>
        <taxon>Panicodae</taxon>
        <taxon>Paniceae</taxon>
        <taxon>Dichantheliinae</taxon>
        <taxon>Dichanthelium</taxon>
    </lineage>
</organism>
<dbReference type="AlphaFoldDB" id="A0A1E5V2I3"/>
<evidence type="ECO:0000256" key="5">
    <source>
        <dbReference type="ARBA" id="ARBA00022821"/>
    </source>
</evidence>
<accession>A0A1E5V2I3</accession>
<keyword evidence="2" id="KW-0433">Leucine-rich repeat</keyword>
<dbReference type="InterPro" id="IPR027417">
    <property type="entry name" value="P-loop_NTPase"/>
</dbReference>
<keyword evidence="3" id="KW-0677">Repeat</keyword>
<dbReference type="InterPro" id="IPR055414">
    <property type="entry name" value="LRR_R13L4/SHOC2-like"/>
</dbReference>
<dbReference type="PRINTS" id="PR00364">
    <property type="entry name" value="DISEASERSIST"/>
</dbReference>
<dbReference type="InterPro" id="IPR041118">
    <property type="entry name" value="Rx_N"/>
</dbReference>
<dbReference type="InterPro" id="IPR032675">
    <property type="entry name" value="LRR_dom_sf"/>
</dbReference>
<evidence type="ECO:0000259" key="10">
    <source>
        <dbReference type="Pfam" id="PF23598"/>
    </source>
</evidence>
<dbReference type="PANTHER" id="PTHR23155">
    <property type="entry name" value="DISEASE RESISTANCE PROTEIN RP"/>
    <property type="match status" value="1"/>
</dbReference>
<evidence type="ECO:0000256" key="1">
    <source>
        <dbReference type="ARBA" id="ARBA00008894"/>
    </source>
</evidence>
<evidence type="ECO:0000256" key="3">
    <source>
        <dbReference type="ARBA" id="ARBA00022737"/>
    </source>
</evidence>
<dbReference type="Gene3D" id="3.80.10.10">
    <property type="entry name" value="Ribonuclease Inhibitor"/>
    <property type="match status" value="1"/>
</dbReference>
<feature type="domain" description="NB-ARC" evidence="7">
    <location>
        <begin position="164"/>
        <end position="332"/>
    </location>
</feature>
<dbReference type="Pfam" id="PF23598">
    <property type="entry name" value="LRR_14"/>
    <property type="match status" value="1"/>
</dbReference>
<dbReference type="FunFam" id="1.10.10.10:FF:000322">
    <property type="entry name" value="Probable disease resistance protein At1g63360"/>
    <property type="match status" value="1"/>
</dbReference>